<gene>
    <name evidence="3" type="ORF">SAMN02745149_01804</name>
</gene>
<dbReference type="STRING" id="261392.SAMN02745149_01804"/>
<dbReference type="Gene3D" id="3.90.220.20">
    <property type="entry name" value="DNA methylase specificity domains"/>
    <property type="match status" value="1"/>
</dbReference>
<dbReference type="OrthoDB" id="9828931at2"/>
<reference evidence="3 4" key="1">
    <citation type="submission" date="2017-02" db="EMBL/GenBank/DDBJ databases">
        <authorList>
            <person name="Peterson S.W."/>
        </authorList>
    </citation>
    <scope>NUCLEOTIDE SEQUENCE [LARGE SCALE GENOMIC DNA]</scope>
    <source>
        <strain evidence="3 4">ATCC BAA-908</strain>
    </source>
</reference>
<dbReference type="AlphaFoldDB" id="A0A1T4M0W0"/>
<dbReference type="GO" id="GO:0009307">
    <property type="term" value="P:DNA restriction-modification system"/>
    <property type="evidence" value="ECO:0007669"/>
    <property type="project" value="UniProtKB-KW"/>
</dbReference>
<dbReference type="RefSeq" id="WP_078933701.1">
    <property type="nucleotide sequence ID" value="NZ_FUWG01000013.1"/>
</dbReference>
<sequence>MVLVEINAAGVEVYQLVQVVCIALQKYMKDKIPFVPLKEIATINQGLSIRSKIWKSSTREEIEDLYGLQKNDVVILRKMYSNGKKIAALVEDTKIVVVPSASSMIIRPDTTKIFPLYLKAFLEFLPSDKVIKELKLTSKKHLLSKGSLSKLLVPLPPVTEQIALSDKYDKVKTVDFYHRYANPIIEQYDSLMKFLWNCYQTDKKDIIS</sequence>
<evidence type="ECO:0000313" key="3">
    <source>
        <dbReference type="EMBL" id="SJZ60562.1"/>
    </source>
</evidence>
<proteinExistence type="predicted"/>
<evidence type="ECO:0000313" key="4">
    <source>
        <dbReference type="Proteomes" id="UP000190423"/>
    </source>
</evidence>
<dbReference type="InterPro" id="IPR044946">
    <property type="entry name" value="Restrct_endonuc_typeI_TRD_sf"/>
</dbReference>
<dbReference type="SUPFAM" id="SSF116734">
    <property type="entry name" value="DNA methylase specificity domain"/>
    <property type="match status" value="1"/>
</dbReference>
<organism evidence="3 4">
    <name type="scientific">Treponema porcinum</name>
    <dbReference type="NCBI Taxonomy" id="261392"/>
    <lineage>
        <taxon>Bacteria</taxon>
        <taxon>Pseudomonadati</taxon>
        <taxon>Spirochaetota</taxon>
        <taxon>Spirochaetia</taxon>
        <taxon>Spirochaetales</taxon>
        <taxon>Treponemataceae</taxon>
        <taxon>Treponema</taxon>
    </lineage>
</organism>
<keyword evidence="1" id="KW-0680">Restriction system</keyword>
<keyword evidence="4" id="KW-1185">Reference proteome</keyword>
<protein>
    <recommendedName>
        <fullName evidence="5">Type I restriction modification DNA specificity domain-containing protein</fullName>
    </recommendedName>
</protein>
<evidence type="ECO:0008006" key="5">
    <source>
        <dbReference type="Google" id="ProtNLM"/>
    </source>
</evidence>
<evidence type="ECO:0000256" key="1">
    <source>
        <dbReference type="ARBA" id="ARBA00022747"/>
    </source>
</evidence>
<evidence type="ECO:0000256" key="2">
    <source>
        <dbReference type="ARBA" id="ARBA00023125"/>
    </source>
</evidence>
<dbReference type="GO" id="GO:0003677">
    <property type="term" value="F:DNA binding"/>
    <property type="evidence" value="ECO:0007669"/>
    <property type="project" value="UniProtKB-KW"/>
</dbReference>
<keyword evidence="2" id="KW-0238">DNA-binding</keyword>
<dbReference type="GeneID" id="78317085"/>
<name>A0A1T4M0W0_TREPO</name>
<dbReference type="EMBL" id="FUWG01000013">
    <property type="protein sequence ID" value="SJZ60562.1"/>
    <property type="molecule type" value="Genomic_DNA"/>
</dbReference>
<accession>A0A1T4M0W0</accession>
<dbReference type="Proteomes" id="UP000190423">
    <property type="component" value="Unassembled WGS sequence"/>
</dbReference>